<dbReference type="EMBL" id="HBUE01308211">
    <property type="protein sequence ID" value="CAG6582130.1"/>
    <property type="molecule type" value="Transcribed_RNA"/>
</dbReference>
<organism evidence="1">
    <name type="scientific">Culex pipiens</name>
    <name type="common">House mosquito</name>
    <dbReference type="NCBI Taxonomy" id="7175"/>
    <lineage>
        <taxon>Eukaryota</taxon>
        <taxon>Metazoa</taxon>
        <taxon>Ecdysozoa</taxon>
        <taxon>Arthropoda</taxon>
        <taxon>Hexapoda</taxon>
        <taxon>Insecta</taxon>
        <taxon>Pterygota</taxon>
        <taxon>Neoptera</taxon>
        <taxon>Endopterygota</taxon>
        <taxon>Diptera</taxon>
        <taxon>Nematocera</taxon>
        <taxon>Culicoidea</taxon>
        <taxon>Culicidae</taxon>
        <taxon>Culicinae</taxon>
        <taxon>Culicini</taxon>
        <taxon>Culex</taxon>
        <taxon>Culex</taxon>
    </lineage>
</organism>
<dbReference type="EMBL" id="HBUE01308207">
    <property type="protein sequence ID" value="CAG6582120.1"/>
    <property type="molecule type" value="Transcribed_RNA"/>
</dbReference>
<accession>A0A8D8K0Z1</accession>
<name>A0A8D8K0Z1_CULPI</name>
<proteinExistence type="predicted"/>
<dbReference type="AlphaFoldDB" id="A0A8D8K0Z1"/>
<sequence>MSASVLTPRSRATISITDICKQKFQILYPSPNFSTSRFFRSASTCCRSLPAFLLAMSSTGSPTTRRHSVCCDVSCYGKVSTRTPEARICTGCPCSARGTIPRGRSERKRVGALEIYKGCVWTSVSWRTG</sequence>
<protein>
    <submittedName>
        <fullName evidence="1">(northern house mosquito) hypothetical protein</fullName>
    </submittedName>
</protein>
<evidence type="ECO:0000313" key="1">
    <source>
        <dbReference type="EMBL" id="CAG6582120.1"/>
    </source>
</evidence>
<reference evidence="1" key="1">
    <citation type="submission" date="2021-05" db="EMBL/GenBank/DDBJ databases">
        <authorList>
            <person name="Alioto T."/>
            <person name="Alioto T."/>
            <person name="Gomez Garrido J."/>
        </authorList>
    </citation>
    <scope>NUCLEOTIDE SEQUENCE</scope>
</reference>